<dbReference type="RefSeq" id="WP_124947740.1">
    <property type="nucleotide sequence ID" value="NZ_BHVT01000073.1"/>
</dbReference>
<evidence type="ECO:0000313" key="4">
    <source>
        <dbReference type="Proteomes" id="UP000295367"/>
    </source>
</evidence>
<evidence type="ECO:0000256" key="2">
    <source>
        <dbReference type="SAM" id="SignalP"/>
    </source>
</evidence>
<name>A0A4R3YH58_9PROT</name>
<feature type="region of interest" description="Disordered" evidence="1">
    <location>
        <begin position="57"/>
        <end position="102"/>
    </location>
</feature>
<dbReference type="AlphaFoldDB" id="A0A4R3YH58"/>
<sequence length="102" mass="11319">MKFLLKLLATATLALPVSIVWAQTPDPADANAAVPPYVYKSSFSQFFSYQESDVQDWTKTQNATKQNGEPMDMGNMKMPATKDTPKQNGGKAGHQMHNMHNM</sequence>
<proteinExistence type="predicted"/>
<keyword evidence="4" id="KW-1185">Reference proteome</keyword>
<feature type="compositionally biased region" description="Polar residues" evidence="1">
    <location>
        <begin position="57"/>
        <end position="67"/>
    </location>
</feature>
<feature type="signal peptide" evidence="2">
    <location>
        <begin position="1"/>
        <end position="22"/>
    </location>
</feature>
<protein>
    <submittedName>
        <fullName evidence="3">Uncharacterized protein</fullName>
    </submittedName>
</protein>
<gene>
    <name evidence="3" type="ORF">EDC63_101274</name>
</gene>
<keyword evidence="2" id="KW-0732">Signal</keyword>
<evidence type="ECO:0000256" key="1">
    <source>
        <dbReference type="SAM" id="MobiDB-lite"/>
    </source>
</evidence>
<dbReference type="Proteomes" id="UP000295367">
    <property type="component" value="Unassembled WGS sequence"/>
</dbReference>
<reference evidence="3 4" key="1">
    <citation type="submission" date="2019-03" db="EMBL/GenBank/DDBJ databases">
        <title>Genomic Encyclopedia of Type Strains, Phase IV (KMG-IV): sequencing the most valuable type-strain genomes for metagenomic binning, comparative biology and taxonomic classification.</title>
        <authorList>
            <person name="Goeker M."/>
        </authorList>
    </citation>
    <scope>NUCLEOTIDE SEQUENCE [LARGE SCALE GENOMIC DNA]</scope>
    <source>
        <strain evidence="3 4">DSM 100309</strain>
    </source>
</reference>
<dbReference type="EMBL" id="SMCO01000001">
    <property type="protein sequence ID" value="TCV90304.1"/>
    <property type="molecule type" value="Genomic_DNA"/>
</dbReference>
<comment type="caution">
    <text evidence="3">The sequence shown here is derived from an EMBL/GenBank/DDBJ whole genome shotgun (WGS) entry which is preliminary data.</text>
</comment>
<feature type="chain" id="PRO_5020771790" evidence="2">
    <location>
        <begin position="23"/>
        <end position="102"/>
    </location>
</feature>
<evidence type="ECO:0000313" key="3">
    <source>
        <dbReference type="EMBL" id="TCV90304.1"/>
    </source>
</evidence>
<organism evidence="3 4">
    <name type="scientific">Sulfurirhabdus autotrophica</name>
    <dbReference type="NCBI Taxonomy" id="1706046"/>
    <lineage>
        <taxon>Bacteria</taxon>
        <taxon>Pseudomonadati</taxon>
        <taxon>Pseudomonadota</taxon>
        <taxon>Betaproteobacteria</taxon>
        <taxon>Nitrosomonadales</taxon>
        <taxon>Sulfuricellaceae</taxon>
        <taxon>Sulfurirhabdus</taxon>
    </lineage>
</organism>
<accession>A0A4R3YH58</accession>